<evidence type="ECO:0000256" key="7">
    <source>
        <dbReference type="HAMAP-Rule" id="MF_00957"/>
    </source>
</evidence>
<evidence type="ECO:0000259" key="12">
    <source>
        <dbReference type="Pfam" id="PF12627"/>
    </source>
</evidence>
<feature type="active site" evidence="7">
    <location>
        <position position="109"/>
    </location>
</feature>
<keyword evidence="3 7" id="KW-0547">Nucleotide-binding</keyword>
<dbReference type="SUPFAM" id="SSF81301">
    <property type="entry name" value="Nucleotidyltransferase"/>
    <property type="match status" value="1"/>
</dbReference>
<dbReference type="InterPro" id="IPR032828">
    <property type="entry name" value="PolyA_RNA-bd"/>
</dbReference>
<organism evidence="13 14">
    <name type="scientific">Methylotenera mobilis</name>
    <dbReference type="NCBI Taxonomy" id="359408"/>
    <lineage>
        <taxon>Bacteria</taxon>
        <taxon>Pseudomonadati</taxon>
        <taxon>Pseudomonadota</taxon>
        <taxon>Betaproteobacteria</taxon>
        <taxon>Nitrosomonadales</taxon>
        <taxon>Methylophilaceae</taxon>
        <taxon>Methylotenera</taxon>
    </lineage>
</organism>
<feature type="region of interest" description="Disordered" evidence="9">
    <location>
        <begin position="21"/>
        <end position="52"/>
    </location>
</feature>
<reference evidence="13 14" key="1">
    <citation type="journal article" date="2018" name="Nat. Biotechnol.">
        <title>A standardized bacterial taxonomy based on genome phylogeny substantially revises the tree of life.</title>
        <authorList>
            <person name="Parks D.H."/>
            <person name="Chuvochina M."/>
            <person name="Waite D.W."/>
            <person name="Rinke C."/>
            <person name="Skarshewski A."/>
            <person name="Chaumeil P.A."/>
            <person name="Hugenholtz P."/>
        </authorList>
    </citation>
    <scope>NUCLEOTIDE SEQUENCE [LARGE SCALE GENOMIC DNA]</scope>
    <source>
        <strain evidence="13">UBA9958</strain>
    </source>
</reference>
<dbReference type="CDD" id="cd05398">
    <property type="entry name" value="NT_ClassII-CCAase"/>
    <property type="match status" value="1"/>
</dbReference>
<feature type="active site" evidence="7">
    <location>
        <position position="107"/>
    </location>
</feature>
<name>A0A351RC75_9PROT</name>
<evidence type="ECO:0000259" key="11">
    <source>
        <dbReference type="Pfam" id="PF12626"/>
    </source>
</evidence>
<sequence length="480" mass="54143">MIRKLFNKIFKPKLAKTEHEAALRAKPENAKSQQNTRPILGTKKSTKRKGSNTDGATIIALKKHQIDRKLLSNAAIKTIEGLQKAGFEAYIVGGAVRDLLLKRVPKDFDVATDATPEEVNRVFRRSRIIGRRFRLVHVLFGDETIEVSTFRGHHEAKGDAHTNESGRIIRDNVFGSLEEDATRRDFTANALYYDPTSEEVLDFHQGFADIQAGILRMIGKPETRYAEDPVRMLRVVRLSAKLGLQIDPATMAPIAKMADLLEDVPPSRLFDEMLKLFLSGHAIESVAALRKQHLHHGLLPMLDVVLEQPMGERFVMLALQNTDNRILSGKSANPSFLFATLLWHEVLAAWEVYKNDGNPPIPALHMAMSEVLASQAEKLAIHNRYTATMKEIWGMQPRFEQRSGKRPFGLLTHPRYRAGYDFLLLRCESGELPAELGTWWTSFAEADNETRQAMLEADTAPKKRRKRNRKKPSGNAPSES</sequence>
<keyword evidence="5 7" id="KW-0694">RNA-binding</keyword>
<dbReference type="GO" id="GO:1990817">
    <property type="term" value="F:poly(A) RNA polymerase activity"/>
    <property type="evidence" value="ECO:0007669"/>
    <property type="project" value="UniProtKB-UniRule"/>
</dbReference>
<feature type="active site" evidence="7">
    <location>
        <position position="185"/>
    </location>
</feature>
<evidence type="ECO:0000256" key="5">
    <source>
        <dbReference type="ARBA" id="ARBA00022884"/>
    </source>
</evidence>
<dbReference type="InterPro" id="IPR010206">
    <property type="entry name" value="PolA_pol_I"/>
</dbReference>
<dbReference type="PANTHER" id="PTHR43051">
    <property type="entry name" value="POLYNUCLEOTIDE ADENYLYLTRANSFERASE FAMILY PROTEIN"/>
    <property type="match status" value="1"/>
</dbReference>
<comment type="function">
    <text evidence="7">Adds poly(A) tail to the 3' end of many RNAs, which usually targets these RNAs for decay. Plays a significant role in the global control of gene expression, through influencing the rate of transcript degradation, and in the general RNA quality control.</text>
</comment>
<evidence type="ECO:0000313" key="14">
    <source>
        <dbReference type="Proteomes" id="UP000264313"/>
    </source>
</evidence>
<evidence type="ECO:0000256" key="3">
    <source>
        <dbReference type="ARBA" id="ARBA00022741"/>
    </source>
</evidence>
<dbReference type="Gene3D" id="3.30.460.10">
    <property type="entry name" value="Beta Polymerase, domain 2"/>
    <property type="match status" value="1"/>
</dbReference>
<dbReference type="InterPro" id="IPR043519">
    <property type="entry name" value="NT_sf"/>
</dbReference>
<dbReference type="Pfam" id="PF12626">
    <property type="entry name" value="PolyA_pol_arg_C"/>
    <property type="match status" value="1"/>
</dbReference>
<dbReference type="SUPFAM" id="SSF81891">
    <property type="entry name" value="Poly A polymerase C-terminal region-like"/>
    <property type="match status" value="1"/>
</dbReference>
<dbReference type="GO" id="GO:0005524">
    <property type="term" value="F:ATP binding"/>
    <property type="evidence" value="ECO:0007669"/>
    <property type="project" value="UniProtKB-UniRule"/>
</dbReference>
<protein>
    <recommendedName>
        <fullName evidence="7">Poly(A) polymerase I</fullName>
        <shortName evidence="7">PAP I</shortName>
        <ecNumber evidence="7">2.7.7.19</ecNumber>
    </recommendedName>
</protein>
<comment type="similarity">
    <text evidence="7 8">Belongs to the tRNA nucleotidyltransferase/poly(A) polymerase family.</text>
</comment>
<keyword evidence="2 7" id="KW-0808">Transferase</keyword>
<dbReference type="NCBIfam" id="TIGR01942">
    <property type="entry name" value="pcnB"/>
    <property type="match status" value="1"/>
</dbReference>
<dbReference type="GO" id="GO:0043633">
    <property type="term" value="P:polyadenylation-dependent RNA catabolic process"/>
    <property type="evidence" value="ECO:0007669"/>
    <property type="project" value="InterPro"/>
</dbReference>
<dbReference type="InterPro" id="IPR025866">
    <property type="entry name" value="PolyA_pol_arg_C_dom"/>
</dbReference>
<dbReference type="InterPro" id="IPR002646">
    <property type="entry name" value="PolA_pol_head_dom"/>
</dbReference>
<evidence type="ECO:0000313" key="13">
    <source>
        <dbReference type="EMBL" id="HBA09646.1"/>
    </source>
</evidence>
<evidence type="ECO:0000259" key="10">
    <source>
        <dbReference type="Pfam" id="PF01743"/>
    </source>
</evidence>
<keyword evidence="1 7" id="KW-0507">mRNA processing</keyword>
<feature type="domain" description="tRNA nucleotidyltransferase/poly(A) polymerase RNA and SrmB- binding" evidence="12">
    <location>
        <begin position="243"/>
        <end position="303"/>
    </location>
</feature>
<evidence type="ECO:0000256" key="9">
    <source>
        <dbReference type="SAM" id="MobiDB-lite"/>
    </source>
</evidence>
<dbReference type="EC" id="2.7.7.19" evidence="7"/>
<dbReference type="EMBL" id="DNAA01000212">
    <property type="protein sequence ID" value="HBA09646.1"/>
    <property type="molecule type" value="Genomic_DNA"/>
</dbReference>
<dbReference type="GO" id="GO:0003723">
    <property type="term" value="F:RNA binding"/>
    <property type="evidence" value="ECO:0007669"/>
    <property type="project" value="UniProtKB-UniRule"/>
</dbReference>
<keyword evidence="13" id="KW-0548">Nucleotidyltransferase</keyword>
<keyword evidence="6 7" id="KW-0804">Transcription</keyword>
<keyword evidence="4 7" id="KW-0067">ATP-binding</keyword>
<dbReference type="Proteomes" id="UP000264313">
    <property type="component" value="Unassembled WGS sequence"/>
</dbReference>
<comment type="catalytic activity">
    <reaction evidence="7">
        <text>RNA(n) + ATP = RNA(n)-3'-adenine ribonucleotide + diphosphate</text>
        <dbReference type="Rhea" id="RHEA:11332"/>
        <dbReference type="Rhea" id="RHEA-COMP:14527"/>
        <dbReference type="Rhea" id="RHEA-COMP:17347"/>
        <dbReference type="ChEBI" id="CHEBI:30616"/>
        <dbReference type="ChEBI" id="CHEBI:33019"/>
        <dbReference type="ChEBI" id="CHEBI:140395"/>
        <dbReference type="ChEBI" id="CHEBI:173115"/>
        <dbReference type="EC" id="2.7.7.19"/>
    </reaction>
</comment>
<gene>
    <name evidence="7" type="primary">pcnB</name>
    <name evidence="13" type="ORF">DCW48_08880</name>
</gene>
<feature type="domain" description="Polymerase A arginine-rich C-terminal" evidence="11">
    <location>
        <begin position="357"/>
        <end position="470"/>
    </location>
</feature>
<dbReference type="PANTHER" id="PTHR43051:SF1">
    <property type="entry name" value="POLYNUCLEOTIDE ADENYLYLTRANSFERASE FAMILY PROTEIN"/>
    <property type="match status" value="1"/>
</dbReference>
<dbReference type="InterPro" id="IPR052191">
    <property type="entry name" value="tRNA_ntf/polyA_polymerase_I"/>
</dbReference>
<feature type="compositionally biased region" description="Basic residues" evidence="9">
    <location>
        <begin position="462"/>
        <end position="472"/>
    </location>
</feature>
<evidence type="ECO:0000256" key="8">
    <source>
        <dbReference type="RuleBase" id="RU003953"/>
    </source>
</evidence>
<dbReference type="STRING" id="1132855.GCA_000384255_00767"/>
<dbReference type="Pfam" id="PF01743">
    <property type="entry name" value="PolyA_pol"/>
    <property type="match status" value="1"/>
</dbReference>
<dbReference type="GO" id="GO:0006397">
    <property type="term" value="P:mRNA processing"/>
    <property type="evidence" value="ECO:0007669"/>
    <property type="project" value="UniProtKB-KW"/>
</dbReference>
<proteinExistence type="inferred from homology"/>
<dbReference type="Pfam" id="PF12627">
    <property type="entry name" value="PolyA_pol_RNAbd"/>
    <property type="match status" value="1"/>
</dbReference>
<feature type="region of interest" description="Disordered" evidence="9">
    <location>
        <begin position="451"/>
        <end position="480"/>
    </location>
</feature>
<feature type="domain" description="Poly A polymerase head" evidence="10">
    <location>
        <begin position="89"/>
        <end position="216"/>
    </location>
</feature>
<dbReference type="HAMAP" id="MF_00957">
    <property type="entry name" value="PolyA_pol"/>
    <property type="match status" value="1"/>
</dbReference>
<dbReference type="AlphaFoldDB" id="A0A351RC75"/>
<evidence type="ECO:0000256" key="1">
    <source>
        <dbReference type="ARBA" id="ARBA00022664"/>
    </source>
</evidence>
<evidence type="ECO:0000256" key="2">
    <source>
        <dbReference type="ARBA" id="ARBA00022679"/>
    </source>
</evidence>
<accession>A0A351RC75</accession>
<comment type="caution">
    <text evidence="13">The sequence shown here is derived from an EMBL/GenBank/DDBJ whole genome shotgun (WGS) entry which is preliminary data.</text>
</comment>
<evidence type="ECO:0000256" key="6">
    <source>
        <dbReference type="ARBA" id="ARBA00023163"/>
    </source>
</evidence>
<evidence type="ECO:0000256" key="4">
    <source>
        <dbReference type="ARBA" id="ARBA00022840"/>
    </source>
</evidence>
<dbReference type="Gene3D" id="1.10.3090.10">
    <property type="entry name" value="cca-adding enzyme, domain 2"/>
    <property type="match status" value="1"/>
</dbReference>